<dbReference type="STRING" id="763407.A0A162PMD8"/>
<feature type="compositionally biased region" description="Basic and acidic residues" evidence="2">
    <location>
        <begin position="337"/>
        <end position="368"/>
    </location>
</feature>
<feature type="coiled-coil region" evidence="1">
    <location>
        <begin position="5"/>
        <end position="32"/>
    </location>
</feature>
<dbReference type="InParanoid" id="A0A162PMD8"/>
<dbReference type="SMART" id="SM00755">
    <property type="entry name" value="Grip"/>
    <property type="match status" value="1"/>
</dbReference>
<feature type="region of interest" description="Disordered" evidence="2">
    <location>
        <begin position="334"/>
        <end position="368"/>
    </location>
</feature>
<evidence type="ECO:0000256" key="1">
    <source>
        <dbReference type="SAM" id="Coils"/>
    </source>
</evidence>
<feature type="domain" description="GRIP" evidence="3">
    <location>
        <begin position="488"/>
        <end position="535"/>
    </location>
</feature>
<dbReference type="GeneID" id="28996592"/>
<dbReference type="InterPro" id="IPR000237">
    <property type="entry name" value="GRIP_dom"/>
</dbReference>
<evidence type="ECO:0000259" key="3">
    <source>
        <dbReference type="PROSITE" id="PS50913"/>
    </source>
</evidence>
<dbReference type="EMBL" id="KV440979">
    <property type="protein sequence ID" value="OAD74237.1"/>
    <property type="molecule type" value="Genomic_DNA"/>
</dbReference>
<feature type="coiled-coil region" evidence="1">
    <location>
        <begin position="57"/>
        <end position="205"/>
    </location>
</feature>
<keyword evidence="5" id="KW-1185">Reference proteome</keyword>
<proteinExistence type="predicted"/>
<accession>A0A162PMD8</accession>
<dbReference type="Pfam" id="PF01465">
    <property type="entry name" value="GRIP"/>
    <property type="match status" value="1"/>
</dbReference>
<reference evidence="5" key="1">
    <citation type="submission" date="2015-06" db="EMBL/GenBank/DDBJ databases">
        <title>Expansion of signal transduction pathways in fungi by whole-genome duplication.</title>
        <authorList>
            <consortium name="DOE Joint Genome Institute"/>
            <person name="Corrochano L.M."/>
            <person name="Kuo A."/>
            <person name="Marcet-Houben M."/>
            <person name="Polaino S."/>
            <person name="Salamov A."/>
            <person name="Villalobos J.M."/>
            <person name="Alvarez M.I."/>
            <person name="Avalos J."/>
            <person name="Benito E.P."/>
            <person name="Benoit I."/>
            <person name="Burger G."/>
            <person name="Camino L.P."/>
            <person name="Canovas D."/>
            <person name="Cerda-Olmedo E."/>
            <person name="Cheng J.-F."/>
            <person name="Dominguez A."/>
            <person name="Elias M."/>
            <person name="Eslava A.P."/>
            <person name="Glaser F."/>
            <person name="Grimwood J."/>
            <person name="Gutierrez G."/>
            <person name="Heitman J."/>
            <person name="Henrissat B."/>
            <person name="Iturriaga E.A."/>
            <person name="Lang B.F."/>
            <person name="Lavin J.L."/>
            <person name="Lee S."/>
            <person name="Li W."/>
            <person name="Lindquist E."/>
            <person name="Lopez-Garcia S."/>
            <person name="Luque E.M."/>
            <person name="Marcos A.T."/>
            <person name="Martin J."/>
            <person name="McCluskey K."/>
            <person name="Medina H.R."/>
            <person name="Miralles-Duran A."/>
            <person name="Miyazaki A."/>
            <person name="Munoz-Torres E."/>
            <person name="Oguiza J.A."/>
            <person name="Ohm R."/>
            <person name="Olmedo M."/>
            <person name="Orejas M."/>
            <person name="Ortiz-Castellanos L."/>
            <person name="Pisabarro A.G."/>
            <person name="Rodriguez-Romero J."/>
            <person name="Ruiz-Herrera J."/>
            <person name="Ruiz-Vazquez R."/>
            <person name="Sanz C."/>
            <person name="Schackwitz W."/>
            <person name="Schmutz J."/>
            <person name="Shahriari M."/>
            <person name="Shelest E."/>
            <person name="Silva-Franco F."/>
            <person name="Soanes D."/>
            <person name="Syed K."/>
            <person name="Tagua V.G."/>
            <person name="Talbot N.J."/>
            <person name="Thon M."/>
            <person name="De vries R.P."/>
            <person name="Wiebenga A."/>
            <person name="Yadav J.S."/>
            <person name="Braun E.L."/>
            <person name="Baker S."/>
            <person name="Garre V."/>
            <person name="Horwitz B."/>
            <person name="Torres-Martinez S."/>
            <person name="Idnurm A."/>
            <person name="Herrera-Estrella A."/>
            <person name="Gabaldon T."/>
            <person name="Grigoriev I.V."/>
        </authorList>
    </citation>
    <scope>NUCLEOTIDE SEQUENCE [LARGE SCALE GENOMIC DNA]</scope>
    <source>
        <strain evidence="5">NRRL 1555(-)</strain>
    </source>
</reference>
<gene>
    <name evidence="4" type="ORF">PHYBLDRAFT_167660</name>
</gene>
<dbReference type="OrthoDB" id="1926336at2759"/>
<keyword evidence="1" id="KW-0175">Coiled coil</keyword>
<sequence length="538" mass="63197">MTDTQQAAIQRALDAEKQVHRLEREVQSLRTRKTPGRSKDIDSYGNDRNEFQLSEQVKDLTYQLSAKTMELQRLKETSNARLLAEYEDKLKKMRDIFAQATRNLDGYRATIATKETELAQTNELYKETKQSEERLKAQAEERERDYEKLKTEGSSRKAVDISQIKRLEVKVRQLTTQLSQVQADYENYKKRAHQLLQQNSDAKDQGKYTELEHQLNQMKLERAIVFVDLCVGVSEQAMERTENERQARLVEQDLRQALERIRYLEDLEIKQISLQRSLEEKNRNIKEIEKQISQEREVHEQSARTHGLTWCKTALQSIRTAHEENLQLRYDSLPQNKFREHTPKQEPSRVQEQDKENDTERDDERAGWEATIERLEEDNKRLREALENKEKEMEVKQVVSEVAPEAIESNEIDLYASMSHLLSPFVGRQEEPVDMTKQVRRLGDMLQESEEKVNALRAQEKASLMQAGCELVLESKEVFCNRRLDSFDKRQNMNAEYLKNVLLKFLQSENKVFMVPVLAKLLYLNQDETDELQKAVIT</sequence>
<evidence type="ECO:0000313" key="4">
    <source>
        <dbReference type="EMBL" id="OAD74237.1"/>
    </source>
</evidence>
<dbReference type="PROSITE" id="PS50913">
    <property type="entry name" value="GRIP"/>
    <property type="match status" value="1"/>
</dbReference>
<evidence type="ECO:0000313" key="5">
    <source>
        <dbReference type="Proteomes" id="UP000077315"/>
    </source>
</evidence>
<feature type="coiled-coil region" evidence="1">
    <location>
        <begin position="240"/>
        <end position="298"/>
    </location>
</feature>
<dbReference type="VEuPathDB" id="FungiDB:PHYBLDRAFT_167660"/>
<protein>
    <recommendedName>
        <fullName evidence="3">GRIP domain-containing protein</fullName>
    </recommendedName>
</protein>
<evidence type="ECO:0000256" key="2">
    <source>
        <dbReference type="SAM" id="MobiDB-lite"/>
    </source>
</evidence>
<name>A0A162PMD8_PHYB8</name>
<organism evidence="4 5">
    <name type="scientific">Phycomyces blakesleeanus (strain ATCC 8743b / DSM 1359 / FGSC 10004 / NBRC 33097 / NRRL 1555)</name>
    <dbReference type="NCBI Taxonomy" id="763407"/>
    <lineage>
        <taxon>Eukaryota</taxon>
        <taxon>Fungi</taxon>
        <taxon>Fungi incertae sedis</taxon>
        <taxon>Mucoromycota</taxon>
        <taxon>Mucoromycotina</taxon>
        <taxon>Mucoromycetes</taxon>
        <taxon>Mucorales</taxon>
        <taxon>Phycomycetaceae</taxon>
        <taxon>Phycomyces</taxon>
    </lineage>
</organism>
<dbReference type="AlphaFoldDB" id="A0A162PMD8"/>
<dbReference type="RefSeq" id="XP_018292277.1">
    <property type="nucleotide sequence ID" value="XM_018435686.1"/>
</dbReference>
<dbReference type="Proteomes" id="UP000077315">
    <property type="component" value="Unassembled WGS sequence"/>
</dbReference>